<comment type="caution">
    <text evidence="1">The sequence shown here is derived from an EMBL/GenBank/DDBJ whole genome shotgun (WGS) entry which is preliminary data.</text>
</comment>
<protein>
    <submittedName>
        <fullName evidence="1">Uncharacterized protein</fullName>
    </submittedName>
</protein>
<gene>
    <name evidence="1" type="ORF">KC19_VG212400</name>
</gene>
<reference evidence="1" key="1">
    <citation type="submission" date="2020-06" db="EMBL/GenBank/DDBJ databases">
        <title>WGS assembly of Ceratodon purpureus strain R40.</title>
        <authorList>
            <person name="Carey S.B."/>
            <person name="Jenkins J."/>
            <person name="Shu S."/>
            <person name="Lovell J.T."/>
            <person name="Sreedasyam A."/>
            <person name="Maumus F."/>
            <person name="Tiley G.P."/>
            <person name="Fernandez-Pozo N."/>
            <person name="Barry K."/>
            <person name="Chen C."/>
            <person name="Wang M."/>
            <person name="Lipzen A."/>
            <person name="Daum C."/>
            <person name="Saski C.A."/>
            <person name="Payton A.C."/>
            <person name="Mcbreen J.C."/>
            <person name="Conrad R.E."/>
            <person name="Kollar L.M."/>
            <person name="Olsson S."/>
            <person name="Huttunen S."/>
            <person name="Landis J.B."/>
            <person name="Wickett N.J."/>
            <person name="Johnson M.G."/>
            <person name="Rensing S.A."/>
            <person name="Grimwood J."/>
            <person name="Schmutz J."/>
            <person name="Mcdaniel S.F."/>
        </authorList>
    </citation>
    <scope>NUCLEOTIDE SEQUENCE</scope>
    <source>
        <strain evidence="1">R40</strain>
    </source>
</reference>
<proteinExistence type="predicted"/>
<name>A0A8T0HTI1_CERPU</name>
<organism evidence="1 2">
    <name type="scientific">Ceratodon purpureus</name>
    <name type="common">Fire moss</name>
    <name type="synonym">Dicranum purpureum</name>
    <dbReference type="NCBI Taxonomy" id="3225"/>
    <lineage>
        <taxon>Eukaryota</taxon>
        <taxon>Viridiplantae</taxon>
        <taxon>Streptophyta</taxon>
        <taxon>Embryophyta</taxon>
        <taxon>Bryophyta</taxon>
        <taxon>Bryophytina</taxon>
        <taxon>Bryopsida</taxon>
        <taxon>Dicranidae</taxon>
        <taxon>Pseudoditrichales</taxon>
        <taxon>Ditrichaceae</taxon>
        <taxon>Ceratodon</taxon>
    </lineage>
</organism>
<dbReference type="Proteomes" id="UP000822688">
    <property type="component" value="Chromosome V"/>
</dbReference>
<accession>A0A8T0HTI1</accession>
<evidence type="ECO:0000313" key="1">
    <source>
        <dbReference type="EMBL" id="KAG0573823.1"/>
    </source>
</evidence>
<evidence type="ECO:0000313" key="2">
    <source>
        <dbReference type="Proteomes" id="UP000822688"/>
    </source>
</evidence>
<dbReference type="EMBL" id="CM026426">
    <property type="protein sequence ID" value="KAG0573823.1"/>
    <property type="molecule type" value="Genomic_DNA"/>
</dbReference>
<sequence length="126" mass="14048">MTSSEKKTGGSGNVDDDIDKYRLSEEDLANVRLNFPQFTSDYEDQKDRERKRGRVNGSWGVLPRGLEKKKSVINDMEADPGPKCRLTVSCIDDILQLCIAHDCSASFVDGLFSILNDSVIQSETSE</sequence>
<keyword evidence="2" id="KW-1185">Reference proteome</keyword>
<dbReference type="AlphaFoldDB" id="A0A8T0HTI1"/>